<reference evidence="2" key="1">
    <citation type="submission" date="2025-08" db="UniProtKB">
        <authorList>
            <consortium name="RefSeq"/>
        </authorList>
    </citation>
    <scope>IDENTIFICATION</scope>
    <source>
        <tissue evidence="2">Total insect</tissue>
    </source>
</reference>
<keyword evidence="1" id="KW-1185">Reference proteome</keyword>
<dbReference type="GeneID" id="117642871"/>
<evidence type="ECO:0000313" key="2">
    <source>
        <dbReference type="RefSeq" id="XP_034237371.1"/>
    </source>
</evidence>
<dbReference type="Proteomes" id="UP000515158">
    <property type="component" value="Unplaced"/>
</dbReference>
<dbReference type="InParanoid" id="A0A6P8YKU4"/>
<dbReference type="KEGG" id="tpal:117642871"/>
<evidence type="ECO:0000313" key="1">
    <source>
        <dbReference type="Proteomes" id="UP000515158"/>
    </source>
</evidence>
<organism evidence="2">
    <name type="scientific">Thrips palmi</name>
    <name type="common">Melon thrips</name>
    <dbReference type="NCBI Taxonomy" id="161013"/>
    <lineage>
        <taxon>Eukaryota</taxon>
        <taxon>Metazoa</taxon>
        <taxon>Ecdysozoa</taxon>
        <taxon>Arthropoda</taxon>
        <taxon>Hexapoda</taxon>
        <taxon>Insecta</taxon>
        <taxon>Pterygota</taxon>
        <taxon>Neoptera</taxon>
        <taxon>Paraneoptera</taxon>
        <taxon>Thysanoptera</taxon>
        <taxon>Terebrantia</taxon>
        <taxon>Thripoidea</taxon>
        <taxon>Thripidae</taxon>
        <taxon>Thrips</taxon>
    </lineage>
</organism>
<sequence>MNELNAAENETVTVILESLRLLQDVVLGVEQALFMYTVETLSNRYARINQSLKTVEVLLYKGYNVQRRVEELERFAAAVTQRPIRVTLAGLMTLHLRTLIGVRLLRQATGAELFTFQTPVGTISSALGWAVKHDFTILKT</sequence>
<accession>A0A6P8YKU4</accession>
<proteinExistence type="predicted"/>
<gene>
    <name evidence="2" type="primary">LOC117642871</name>
</gene>
<name>A0A6P8YKU4_THRPL</name>
<dbReference type="AlphaFoldDB" id="A0A6P8YKU4"/>
<protein>
    <submittedName>
        <fullName evidence="2">Uncharacterized protein LOC117642871</fullName>
    </submittedName>
</protein>
<dbReference type="RefSeq" id="XP_034237371.1">
    <property type="nucleotide sequence ID" value="XM_034381480.1"/>
</dbReference>